<evidence type="ECO:0000313" key="2">
    <source>
        <dbReference type="EMBL" id="GMH15091.1"/>
    </source>
</evidence>
<feature type="compositionally biased region" description="Polar residues" evidence="1">
    <location>
        <begin position="71"/>
        <end position="89"/>
    </location>
</feature>
<reference evidence="2" key="1">
    <citation type="submission" date="2023-05" db="EMBL/GenBank/DDBJ databases">
        <title>Nepenthes gracilis genome sequencing.</title>
        <authorList>
            <person name="Fukushima K."/>
        </authorList>
    </citation>
    <scope>NUCLEOTIDE SEQUENCE</scope>
    <source>
        <strain evidence="2">SING2019-196</strain>
    </source>
</reference>
<name>A0AAD3XST9_NEPGR</name>
<feature type="region of interest" description="Disordered" evidence="1">
    <location>
        <begin position="58"/>
        <end position="89"/>
    </location>
</feature>
<accession>A0AAD3XST9</accession>
<keyword evidence="3" id="KW-1185">Reference proteome</keyword>
<evidence type="ECO:0000313" key="3">
    <source>
        <dbReference type="Proteomes" id="UP001279734"/>
    </source>
</evidence>
<evidence type="ECO:0000256" key="1">
    <source>
        <dbReference type="SAM" id="MobiDB-lite"/>
    </source>
</evidence>
<sequence>MRLERREEPKRRKLKMRGRLRINKRKSDCANPGSAIKKSIQYPLHSLAPYCVVSSGPSTSSTSKSVAYQFPSPQSSGHAPQSQFHSPNLSNWHRHHNLLQSKISLSTNLWAQTL</sequence>
<organism evidence="2 3">
    <name type="scientific">Nepenthes gracilis</name>
    <name type="common">Slender pitcher plant</name>
    <dbReference type="NCBI Taxonomy" id="150966"/>
    <lineage>
        <taxon>Eukaryota</taxon>
        <taxon>Viridiplantae</taxon>
        <taxon>Streptophyta</taxon>
        <taxon>Embryophyta</taxon>
        <taxon>Tracheophyta</taxon>
        <taxon>Spermatophyta</taxon>
        <taxon>Magnoliopsida</taxon>
        <taxon>eudicotyledons</taxon>
        <taxon>Gunneridae</taxon>
        <taxon>Pentapetalae</taxon>
        <taxon>Caryophyllales</taxon>
        <taxon>Nepenthaceae</taxon>
        <taxon>Nepenthes</taxon>
    </lineage>
</organism>
<protein>
    <submittedName>
        <fullName evidence="2">Uncharacterized protein</fullName>
    </submittedName>
</protein>
<dbReference type="EMBL" id="BSYO01000015">
    <property type="protein sequence ID" value="GMH15091.1"/>
    <property type="molecule type" value="Genomic_DNA"/>
</dbReference>
<gene>
    <name evidence="2" type="ORF">Nepgr_016932</name>
</gene>
<dbReference type="Proteomes" id="UP001279734">
    <property type="component" value="Unassembled WGS sequence"/>
</dbReference>
<comment type="caution">
    <text evidence="2">The sequence shown here is derived from an EMBL/GenBank/DDBJ whole genome shotgun (WGS) entry which is preliminary data.</text>
</comment>
<proteinExistence type="predicted"/>
<dbReference type="AlphaFoldDB" id="A0AAD3XST9"/>